<reference evidence="11 12" key="1">
    <citation type="submission" date="2016-10" db="EMBL/GenBank/DDBJ databases">
        <authorList>
            <person name="de Groot N.N."/>
        </authorList>
    </citation>
    <scope>NUCLEOTIDE SEQUENCE [LARGE SCALE GENOMIC DNA]</scope>
    <source>
        <strain evidence="11 12">DSM 26000</strain>
    </source>
</reference>
<feature type="transmembrane region" description="Helical" evidence="9">
    <location>
        <begin position="287"/>
        <end position="311"/>
    </location>
</feature>
<evidence type="ECO:0000256" key="9">
    <source>
        <dbReference type="SAM" id="Phobius"/>
    </source>
</evidence>
<dbReference type="PANTHER" id="PTHR33451:SF4">
    <property type="entry name" value="NA+_H+ ANTIPORTER"/>
    <property type="match status" value="1"/>
</dbReference>
<keyword evidence="7 9" id="KW-0472">Membrane</keyword>
<dbReference type="AlphaFoldDB" id="A0A1I3CQX0"/>
<sequence>MTKTNGSFLSILPLLLFVGVFLGFGIYNNDFYALPSPVAALLGIVAAFVLLNGKINEKIDTFLKGCGDGKILTMCIIYLLAGAFATVSKATGSVDTIVNLGLNYISIQYFPVGIFVIASFLSFASGTSVGSIVTLGPIVIDLAEKSGSPLGLIGAALLSGSMFGDNLSVISDTTIAATQSLGCEMKDKFRANFKLALPAAIIAIIILIVIGVNQESSSVIIAQKDFNLWLILPYLLVILLSVIGVNVFVVLFAGLAFAGILGIANGTFGVMDFAKTTYEGFTGMTEIFLLSLLTGGLAALVEKAGGINFLLRNINKVINSQKTALLGIGGLVSVANFCVANNTIAILISGKVSKEITEKYGLEPKESASILDILACYVQGIIPYGAQILILISLSHFKMGYLELIQNSFYLHLLLIITLISIFFRKKTVERQKLTTINSL</sequence>
<evidence type="ECO:0000313" key="11">
    <source>
        <dbReference type="EMBL" id="SFH76736.1"/>
    </source>
</evidence>
<keyword evidence="2" id="KW-0813">Transport</keyword>
<evidence type="ECO:0000259" key="10">
    <source>
        <dbReference type="Pfam" id="PF03553"/>
    </source>
</evidence>
<protein>
    <submittedName>
        <fullName evidence="11">Na+/H+ antiporter NhaC</fullName>
    </submittedName>
</protein>
<name>A0A1I3CQX0_9FLAO</name>
<dbReference type="InterPro" id="IPR018461">
    <property type="entry name" value="Na/H_Antiport_NhaC-like_C"/>
</dbReference>
<proteinExistence type="inferred from homology"/>
<feature type="transmembrane region" description="Helical" evidence="9">
    <location>
        <begin position="112"/>
        <end position="140"/>
    </location>
</feature>
<evidence type="ECO:0000256" key="5">
    <source>
        <dbReference type="ARBA" id="ARBA00022692"/>
    </source>
</evidence>
<feature type="transmembrane region" description="Helical" evidence="9">
    <location>
        <begin position="323"/>
        <end position="348"/>
    </location>
</feature>
<evidence type="ECO:0000256" key="6">
    <source>
        <dbReference type="ARBA" id="ARBA00022989"/>
    </source>
</evidence>
<keyword evidence="5 9" id="KW-0812">Transmembrane</keyword>
<evidence type="ECO:0000256" key="4">
    <source>
        <dbReference type="ARBA" id="ARBA00022475"/>
    </source>
</evidence>
<accession>A0A1I3CQX0</accession>
<evidence type="ECO:0000256" key="1">
    <source>
        <dbReference type="ARBA" id="ARBA00004651"/>
    </source>
</evidence>
<evidence type="ECO:0000256" key="8">
    <source>
        <dbReference type="ARBA" id="ARBA00038435"/>
    </source>
</evidence>
<dbReference type="Pfam" id="PF03553">
    <property type="entry name" value="Na_H_antiporter"/>
    <property type="match status" value="2"/>
</dbReference>
<feature type="domain" description="Na+/H+ antiporter NhaC-like C-terminal" evidence="10">
    <location>
        <begin position="35"/>
        <end position="212"/>
    </location>
</feature>
<feature type="domain" description="Na+/H+ antiporter NhaC-like C-terminal" evidence="10">
    <location>
        <begin position="232"/>
        <end position="419"/>
    </location>
</feature>
<keyword evidence="6 9" id="KW-1133">Transmembrane helix</keyword>
<keyword evidence="12" id="KW-1185">Reference proteome</keyword>
<feature type="transmembrane region" description="Helical" evidence="9">
    <location>
        <begin position="7"/>
        <end position="26"/>
    </location>
</feature>
<feature type="transmembrane region" description="Helical" evidence="9">
    <location>
        <begin position="71"/>
        <end position="92"/>
    </location>
</feature>
<dbReference type="PANTHER" id="PTHR33451">
    <property type="entry name" value="MALATE-2H(+)/NA(+)-LACTATE ANTIPORTER"/>
    <property type="match status" value="1"/>
</dbReference>
<keyword evidence="4" id="KW-1003">Cell membrane</keyword>
<keyword evidence="3" id="KW-0050">Antiport</keyword>
<evidence type="ECO:0000256" key="2">
    <source>
        <dbReference type="ARBA" id="ARBA00022448"/>
    </source>
</evidence>
<organism evidence="11 12">
    <name type="scientific">Halpernia frigidisoli</name>
    <dbReference type="NCBI Taxonomy" id="1125876"/>
    <lineage>
        <taxon>Bacteria</taxon>
        <taxon>Pseudomonadati</taxon>
        <taxon>Bacteroidota</taxon>
        <taxon>Flavobacteriia</taxon>
        <taxon>Flavobacteriales</taxon>
        <taxon>Weeksellaceae</taxon>
        <taxon>Chryseobacterium group</taxon>
        <taxon>Halpernia</taxon>
    </lineage>
</organism>
<dbReference type="STRING" id="1125876.SAMN05443292_0012"/>
<evidence type="ECO:0000313" key="12">
    <source>
        <dbReference type="Proteomes" id="UP000198931"/>
    </source>
</evidence>
<dbReference type="GO" id="GO:0005886">
    <property type="term" value="C:plasma membrane"/>
    <property type="evidence" value="ECO:0007669"/>
    <property type="project" value="UniProtKB-SubCell"/>
</dbReference>
<evidence type="ECO:0000256" key="7">
    <source>
        <dbReference type="ARBA" id="ARBA00023136"/>
    </source>
</evidence>
<evidence type="ECO:0000256" key="3">
    <source>
        <dbReference type="ARBA" id="ARBA00022449"/>
    </source>
</evidence>
<dbReference type="GO" id="GO:0015297">
    <property type="term" value="F:antiporter activity"/>
    <property type="evidence" value="ECO:0007669"/>
    <property type="project" value="UniProtKB-KW"/>
</dbReference>
<dbReference type="RefSeq" id="WP_090078150.1">
    <property type="nucleotide sequence ID" value="NZ_FOQT01000001.1"/>
</dbReference>
<dbReference type="Proteomes" id="UP000198931">
    <property type="component" value="Unassembled WGS sequence"/>
</dbReference>
<feature type="transmembrane region" description="Helical" evidence="9">
    <location>
        <begin position="234"/>
        <end position="266"/>
    </location>
</feature>
<gene>
    <name evidence="11" type="ORF">SAMN05443292_0012</name>
</gene>
<comment type="subcellular location">
    <subcellularLocation>
        <location evidence="1">Cell membrane</location>
        <topology evidence="1">Multi-pass membrane protein</topology>
    </subcellularLocation>
</comment>
<dbReference type="InterPro" id="IPR052180">
    <property type="entry name" value="NhaC_Na-H+_Antiporter"/>
</dbReference>
<feature type="transmembrane region" description="Helical" evidence="9">
    <location>
        <begin position="195"/>
        <end position="214"/>
    </location>
</feature>
<dbReference type="EMBL" id="FOQT01000001">
    <property type="protein sequence ID" value="SFH76736.1"/>
    <property type="molecule type" value="Genomic_DNA"/>
</dbReference>
<feature type="transmembrane region" description="Helical" evidence="9">
    <location>
        <begin position="32"/>
        <end position="51"/>
    </location>
</feature>
<dbReference type="OrthoDB" id="9790605at2"/>
<feature type="transmembrane region" description="Helical" evidence="9">
    <location>
        <begin position="404"/>
        <end position="424"/>
    </location>
</feature>
<comment type="similarity">
    <text evidence="8">Belongs to the NhaC Na(+)/H(+) (TC 2.A.35) antiporter family.</text>
</comment>